<keyword evidence="1" id="KW-0812">Transmembrane</keyword>
<gene>
    <name evidence="2" type="ORF">EW146_g6549</name>
</gene>
<keyword evidence="3" id="KW-1185">Reference proteome</keyword>
<evidence type="ECO:0000313" key="3">
    <source>
        <dbReference type="Proteomes" id="UP000310158"/>
    </source>
</evidence>
<dbReference type="OrthoDB" id="2563669at2759"/>
<dbReference type="AlphaFoldDB" id="A0A4S4LQ45"/>
<reference evidence="2" key="1">
    <citation type="submission" date="2019-02" db="EMBL/GenBank/DDBJ databases">
        <title>Genome sequencing of the rare red list fungi Bondarzewia mesenterica.</title>
        <authorList>
            <person name="Buettner E."/>
            <person name="Kellner H."/>
        </authorList>
    </citation>
    <scope>NUCLEOTIDE SEQUENCE [LARGE SCALE GENOMIC DNA]</scope>
    <source>
        <strain evidence="2">DSM 108281</strain>
    </source>
</reference>
<dbReference type="Gene3D" id="2.60.120.260">
    <property type="entry name" value="Galactose-binding domain-like"/>
    <property type="match status" value="1"/>
</dbReference>
<dbReference type="EMBL" id="SGPL01000332">
    <property type="protein sequence ID" value="THH13708.1"/>
    <property type="molecule type" value="Genomic_DNA"/>
</dbReference>
<comment type="caution">
    <text evidence="2">The sequence shown here is derived from an EMBL/GenBank/DDBJ whole genome shotgun (WGS) entry which is preliminary data.</text>
</comment>
<evidence type="ECO:0000256" key="1">
    <source>
        <dbReference type="SAM" id="Phobius"/>
    </source>
</evidence>
<sequence>MNFTLDDASSQLAYTTSWEVQSRNDPDLSFFFQSTYHAALADGAQVNITFSGSAIYLYGSKGPEHGKFTVQCDNVIANLDAHSEETQLQQLLFSYTFPNSSISQPHFVSLTTRLSPGSNWFDLDYVTFSQASKYVVPPIAFRFWRKGLKFPTLSETQSQSPGNNVQSLTAPWVTASSGASSAGPLASSTAGNSAGARNSENKATLIVAAILGSILGLVVLVIFALLFLRWRRKDLTKVRAGPQPMPSPQFSSGVGPAEEKRKLWSPFRSGSSFRGMSDNPSLSSTLPLDNSSLSRIQFGTGSQLSVPVVPPRPTRGLFTAMISPSPTPGRYDDVQYRVIYYSRPFTASFAEYFTFLQFDILPLVHFPCQSYLVLIQQWNTCRNDAGPSDRDVQASRVSSSRIH</sequence>
<feature type="transmembrane region" description="Helical" evidence="1">
    <location>
        <begin position="205"/>
        <end position="228"/>
    </location>
</feature>
<accession>A0A4S4LQ45</accession>
<evidence type="ECO:0000313" key="2">
    <source>
        <dbReference type="EMBL" id="THH13708.1"/>
    </source>
</evidence>
<organism evidence="2 3">
    <name type="scientific">Bondarzewia mesenterica</name>
    <dbReference type="NCBI Taxonomy" id="1095465"/>
    <lineage>
        <taxon>Eukaryota</taxon>
        <taxon>Fungi</taxon>
        <taxon>Dikarya</taxon>
        <taxon>Basidiomycota</taxon>
        <taxon>Agaricomycotina</taxon>
        <taxon>Agaricomycetes</taxon>
        <taxon>Russulales</taxon>
        <taxon>Bondarzewiaceae</taxon>
        <taxon>Bondarzewia</taxon>
    </lineage>
</organism>
<dbReference type="Proteomes" id="UP000310158">
    <property type="component" value="Unassembled WGS sequence"/>
</dbReference>
<keyword evidence="1" id="KW-1133">Transmembrane helix</keyword>
<protein>
    <submittedName>
        <fullName evidence="2">Uncharacterized protein</fullName>
    </submittedName>
</protein>
<proteinExistence type="predicted"/>
<keyword evidence="1" id="KW-0472">Membrane</keyword>
<name>A0A4S4LQ45_9AGAM</name>